<accession>F8NQ43</accession>
<dbReference type="HOGENOM" id="CLU_2741600_0_0_1"/>
<evidence type="ECO:0000313" key="2">
    <source>
        <dbReference type="EMBL" id="EGO26522.1"/>
    </source>
</evidence>
<name>F8NQ43_SERL9</name>
<dbReference type="Proteomes" id="UP000008064">
    <property type="component" value="Unassembled WGS sequence"/>
</dbReference>
<dbReference type="KEGG" id="sla:SERLADRAFT_463687"/>
<evidence type="ECO:0000256" key="1">
    <source>
        <dbReference type="SAM" id="MobiDB-lite"/>
    </source>
</evidence>
<proteinExistence type="predicted"/>
<feature type="compositionally biased region" description="Polar residues" evidence="1">
    <location>
        <begin position="28"/>
        <end position="57"/>
    </location>
</feature>
<dbReference type="EMBL" id="GL945432">
    <property type="protein sequence ID" value="EGO26522.1"/>
    <property type="molecule type" value="Genomic_DNA"/>
</dbReference>
<dbReference type="RefSeq" id="XP_007316695.1">
    <property type="nucleotide sequence ID" value="XM_007316633.1"/>
</dbReference>
<sequence>MPFFQNATGTTANNSNFSDINGTGHVITINNDNSQRSNYGNTTSTHNTDSYNDSSTKQTMTGGGQQTVNRP</sequence>
<organism>
    <name type="scientific">Serpula lacrymans var. lacrymans (strain S7.9)</name>
    <name type="common">Dry rot fungus</name>
    <dbReference type="NCBI Taxonomy" id="578457"/>
    <lineage>
        <taxon>Eukaryota</taxon>
        <taxon>Fungi</taxon>
        <taxon>Dikarya</taxon>
        <taxon>Basidiomycota</taxon>
        <taxon>Agaricomycotina</taxon>
        <taxon>Agaricomycetes</taxon>
        <taxon>Agaricomycetidae</taxon>
        <taxon>Boletales</taxon>
        <taxon>Coniophorineae</taxon>
        <taxon>Serpulaceae</taxon>
        <taxon>Serpula</taxon>
    </lineage>
</organism>
<feature type="compositionally biased region" description="Polar residues" evidence="1">
    <location>
        <begin position="1"/>
        <end position="21"/>
    </location>
</feature>
<protein>
    <submittedName>
        <fullName evidence="2">Uncharacterized protein</fullName>
    </submittedName>
</protein>
<reference evidence="2" key="1">
    <citation type="submission" date="2011-04" db="EMBL/GenBank/DDBJ databases">
        <title>Evolution of plant cell wall degrading machinery underlies the functional diversity of forest fungi.</title>
        <authorList>
            <consortium name="US DOE Joint Genome Institute (JGI-PGF)"/>
            <person name="Eastwood D.C."/>
            <person name="Floudas D."/>
            <person name="Binder M."/>
            <person name="Majcherczyk A."/>
            <person name="Schneider P."/>
            <person name="Aerts A."/>
            <person name="Asiegbu F.O."/>
            <person name="Baker S.E."/>
            <person name="Barry K."/>
            <person name="Bendiksby M."/>
            <person name="Blumentritt M."/>
            <person name="Coutinho P.M."/>
            <person name="Cullen D."/>
            <person name="Cullen D."/>
            <person name="Gathman A."/>
            <person name="Goodell B."/>
            <person name="Henrissat B."/>
            <person name="Ihrmark K."/>
            <person name="Kauserud H."/>
            <person name="Kohler A."/>
            <person name="LaButti K."/>
            <person name="Lapidus A."/>
            <person name="Lavin J.L."/>
            <person name="Lee Y.-H."/>
            <person name="Lindquist E."/>
            <person name="Lilly W."/>
            <person name="Lucas S."/>
            <person name="Morin E."/>
            <person name="Murat C."/>
            <person name="Oguiza J.A."/>
            <person name="Park J."/>
            <person name="Pisabarro A.G."/>
            <person name="Riley R."/>
            <person name="Rosling A."/>
            <person name="Salamov A."/>
            <person name="Schmidt O."/>
            <person name="Schmutz J."/>
            <person name="Skrede I."/>
            <person name="Stenlid J."/>
            <person name="Wiebenga A."/>
            <person name="Xie X."/>
            <person name="Kues U."/>
            <person name="Hibbett D.S."/>
            <person name="Hoffmeister D."/>
            <person name="Hogberg N."/>
            <person name="Martin F."/>
            <person name="Grigoriev I.V."/>
            <person name="Watkinson S.C."/>
        </authorList>
    </citation>
    <scope>NUCLEOTIDE SEQUENCE</scope>
    <source>
        <strain evidence="2">S7.9</strain>
    </source>
</reference>
<feature type="region of interest" description="Disordered" evidence="1">
    <location>
        <begin position="1"/>
        <end position="71"/>
    </location>
</feature>
<gene>
    <name evidence="2" type="ORF">SERLADRAFT_463687</name>
</gene>
<dbReference type="GeneID" id="18818607"/>
<dbReference type="AlphaFoldDB" id="F8NQ43"/>